<organism evidence="1 2">
    <name type="scientific">Phytopseudomonas argentinensis</name>
    <dbReference type="NCBI Taxonomy" id="289370"/>
    <lineage>
        <taxon>Bacteria</taxon>
        <taxon>Pseudomonadati</taxon>
        <taxon>Pseudomonadota</taxon>
        <taxon>Gammaproteobacteria</taxon>
        <taxon>Pseudomonadales</taxon>
        <taxon>Pseudomonadaceae</taxon>
        <taxon>Phytopseudomonas</taxon>
    </lineage>
</organism>
<dbReference type="PANTHER" id="PTHR39166:SF1">
    <property type="entry name" value="BLL1166 PROTEIN"/>
    <property type="match status" value="1"/>
</dbReference>
<dbReference type="Pfam" id="PF06042">
    <property type="entry name" value="NTP_transf_6"/>
    <property type="match status" value="1"/>
</dbReference>
<dbReference type="InterPro" id="IPR009267">
    <property type="entry name" value="NTP_transf_6"/>
</dbReference>
<dbReference type="EMBL" id="FORC01000002">
    <property type="protein sequence ID" value="SFI70052.1"/>
    <property type="molecule type" value="Genomic_DNA"/>
</dbReference>
<name>A0A1I3KC36_9GAMM</name>
<dbReference type="RefSeq" id="WP_074883690.1">
    <property type="nucleotide sequence ID" value="NZ_FORC01000002.1"/>
</dbReference>
<dbReference type="PANTHER" id="PTHR39166">
    <property type="entry name" value="BLL1166 PROTEIN"/>
    <property type="match status" value="1"/>
</dbReference>
<evidence type="ECO:0000313" key="2">
    <source>
        <dbReference type="Proteomes" id="UP000183018"/>
    </source>
</evidence>
<reference evidence="2" key="1">
    <citation type="submission" date="2016-10" db="EMBL/GenBank/DDBJ databases">
        <authorList>
            <person name="Varghese N."/>
            <person name="Submissions S."/>
        </authorList>
    </citation>
    <scope>NUCLEOTIDE SEQUENCE [LARGE SCALE GENOMIC DNA]</scope>
    <source>
        <strain evidence="2">LMG 22563</strain>
    </source>
</reference>
<gene>
    <name evidence="1" type="ORF">SAMN05216602_2413</name>
</gene>
<dbReference type="AlphaFoldDB" id="A0A1I3KC36"/>
<evidence type="ECO:0000313" key="1">
    <source>
        <dbReference type="EMBL" id="SFI70052.1"/>
    </source>
</evidence>
<keyword evidence="2" id="KW-1185">Reference proteome</keyword>
<dbReference type="OrthoDB" id="9805247at2"/>
<accession>A0A1I3KC36</accession>
<protein>
    <submittedName>
        <fullName evidence="1">Uncharacterized protein</fullName>
    </submittedName>
</protein>
<sequence length="184" mass="21235">MSHFDSLRALLKTESPRWQILQHVRALQLPDCWVAAGFVRSAVWDHLHGCTAYSLPPDIDVIWFDPDSALPEQDAELEAQLLQVDNRFNWSVKNQARMHLRNGDQPYASATDAMIYWPETATAVAVRLAADDELEIAAPFGLDDLFDLVVRPTERFREEKRHLFVERLQNKQWLTKWPGLTVLD</sequence>
<dbReference type="STRING" id="289370.SAMN05216602_2413"/>
<proteinExistence type="predicted"/>
<dbReference type="Proteomes" id="UP000183018">
    <property type="component" value="Unassembled WGS sequence"/>
</dbReference>